<dbReference type="EMBL" id="JBEAFC010000014">
    <property type="protein sequence ID" value="KAL1533598.1"/>
    <property type="molecule type" value="Genomic_DNA"/>
</dbReference>
<evidence type="ECO:0000256" key="1">
    <source>
        <dbReference type="SAM" id="Coils"/>
    </source>
</evidence>
<evidence type="ECO:0000313" key="3">
    <source>
        <dbReference type="Proteomes" id="UP001567538"/>
    </source>
</evidence>
<dbReference type="InterPro" id="IPR015915">
    <property type="entry name" value="Kelch-typ_b-propeller"/>
</dbReference>
<evidence type="ECO:0000313" key="2">
    <source>
        <dbReference type="EMBL" id="KAL1533598.1"/>
    </source>
</evidence>
<dbReference type="Pfam" id="PF01344">
    <property type="entry name" value="Kelch_1"/>
    <property type="match status" value="1"/>
</dbReference>
<name>A0ABD1FSA4_SALDI</name>
<accession>A0ABD1FSA4</accession>
<reference evidence="2 3" key="1">
    <citation type="submission" date="2024-06" db="EMBL/GenBank/DDBJ databases">
        <title>A chromosome level genome sequence of Diviner's sage (Salvia divinorum).</title>
        <authorList>
            <person name="Ford S.A."/>
            <person name="Ro D.-K."/>
            <person name="Ness R.W."/>
            <person name="Phillips M.A."/>
        </authorList>
    </citation>
    <scope>NUCLEOTIDE SEQUENCE [LARGE SCALE GENOMIC DNA]</scope>
    <source>
        <strain evidence="2">SAF-2024a</strain>
        <tissue evidence="2">Leaf</tissue>
    </source>
</reference>
<dbReference type="InterPro" id="IPR006652">
    <property type="entry name" value="Kelch_1"/>
</dbReference>
<gene>
    <name evidence="2" type="ORF">AAHA92_33462</name>
</gene>
<dbReference type="SUPFAM" id="SSF117281">
    <property type="entry name" value="Kelch motif"/>
    <property type="match status" value="1"/>
</dbReference>
<keyword evidence="1" id="KW-0175">Coiled coil</keyword>
<dbReference type="AlphaFoldDB" id="A0ABD1FSA4"/>
<comment type="caution">
    <text evidence="2">The sequence shown here is derived from an EMBL/GenBank/DDBJ whole genome shotgun (WGS) entry which is preliminary data.</text>
</comment>
<dbReference type="Proteomes" id="UP001567538">
    <property type="component" value="Unassembled WGS sequence"/>
</dbReference>
<proteinExistence type="predicted"/>
<dbReference type="Gene3D" id="2.120.10.80">
    <property type="entry name" value="Kelch-type beta propeller"/>
    <property type="match status" value="1"/>
</dbReference>
<keyword evidence="3" id="KW-1185">Reference proteome</keyword>
<organism evidence="2 3">
    <name type="scientific">Salvia divinorum</name>
    <name type="common">Maria pastora</name>
    <name type="synonym">Diviner's sage</name>
    <dbReference type="NCBI Taxonomy" id="28513"/>
    <lineage>
        <taxon>Eukaryota</taxon>
        <taxon>Viridiplantae</taxon>
        <taxon>Streptophyta</taxon>
        <taxon>Embryophyta</taxon>
        <taxon>Tracheophyta</taxon>
        <taxon>Spermatophyta</taxon>
        <taxon>Magnoliopsida</taxon>
        <taxon>eudicotyledons</taxon>
        <taxon>Gunneridae</taxon>
        <taxon>Pentapetalae</taxon>
        <taxon>asterids</taxon>
        <taxon>lamiids</taxon>
        <taxon>Lamiales</taxon>
        <taxon>Lamiaceae</taxon>
        <taxon>Nepetoideae</taxon>
        <taxon>Mentheae</taxon>
        <taxon>Salviinae</taxon>
        <taxon>Salvia</taxon>
        <taxon>Salvia subgen. Calosphace</taxon>
    </lineage>
</organism>
<protein>
    <submittedName>
        <fullName evidence="2">Alpha,alpha-trehalose-phosphate synthase [UDP-forming] 1-like</fullName>
    </submittedName>
</protein>
<sequence length="430" mass="49609">MRGYSDYNFEGKLAWLCKRCDFSSTIYEDLVELKHELELSLNKLRAQKAQLILEEEENLKRMHHHIGVGIRFTVIKYLEEKMQYLDVDLKDVPISGFPAVTCDEGIVCEDLPTAPGVCRVGDALFMVGGRLKHTEVRYGREYCNHRETKWLWSAPAPPIAGGSYTMTWTRCDTAMDSGRSLPMVVPLHDGRIFICGGTSKPECWVEIYDPEKGEFDRRDLPEHIFEPTLLSCFLWADQSVMLYCNRVTIEEEEEEEEVNKPSLLLYDVERNNWEILAENLPASKHNYWEKSNLIYVGGSILFIIDQASCWFVYDLSAKKEVGKVDVRVKDGKVMKALYLGNNDIKNTSWIFYIFLPDAKRDMKYHPTFYTNLRYAKVEVVQVKGGDYIATVQFSGVLKIGDFDKLYIIADEASLKRAAEDCLKEREEDDK</sequence>
<feature type="coiled-coil region" evidence="1">
    <location>
        <begin position="27"/>
        <end position="54"/>
    </location>
</feature>